<sequence>MDILVSHIKVKVSSDQSVNWIFRGTCIKLIGSGHGLEGRSVMLPRGKIGKKVKTESKKGEDEEIKEGTSTDNIVNGYHHSEEEEKRSLGSILMNNRKKSRPKISAASRKKKKPKMDVMKVNS</sequence>
<evidence type="ECO:0000313" key="2">
    <source>
        <dbReference type="Proteomes" id="UP000694844"/>
    </source>
</evidence>
<keyword evidence="2" id="KW-1185">Reference proteome</keyword>
<proteinExistence type="predicted"/>
<feature type="compositionally biased region" description="Basic residues" evidence="1">
    <location>
        <begin position="95"/>
        <end position="113"/>
    </location>
</feature>
<dbReference type="GeneID" id="111119616"/>
<dbReference type="KEGG" id="cvn:111119616"/>
<protein>
    <submittedName>
        <fullName evidence="3">Uncharacterized protein LOC111119616 isoform X1</fullName>
    </submittedName>
</protein>
<feature type="compositionally biased region" description="Basic and acidic residues" evidence="1">
    <location>
        <begin position="78"/>
        <end position="87"/>
    </location>
</feature>
<evidence type="ECO:0000313" key="3">
    <source>
        <dbReference type="RefSeq" id="XP_022315674.1"/>
    </source>
</evidence>
<organism evidence="2 3">
    <name type="scientific">Crassostrea virginica</name>
    <name type="common">Eastern oyster</name>
    <dbReference type="NCBI Taxonomy" id="6565"/>
    <lineage>
        <taxon>Eukaryota</taxon>
        <taxon>Metazoa</taxon>
        <taxon>Spiralia</taxon>
        <taxon>Lophotrochozoa</taxon>
        <taxon>Mollusca</taxon>
        <taxon>Bivalvia</taxon>
        <taxon>Autobranchia</taxon>
        <taxon>Pteriomorphia</taxon>
        <taxon>Ostreida</taxon>
        <taxon>Ostreoidea</taxon>
        <taxon>Ostreidae</taxon>
        <taxon>Crassostrea</taxon>
    </lineage>
</organism>
<name>A0A8B8CKF3_CRAVI</name>
<dbReference type="AlphaFoldDB" id="A0A8B8CKF3"/>
<reference evidence="3" key="1">
    <citation type="submission" date="2025-08" db="UniProtKB">
        <authorList>
            <consortium name="RefSeq"/>
        </authorList>
    </citation>
    <scope>IDENTIFICATION</scope>
    <source>
        <tissue evidence="3">Whole sample</tissue>
    </source>
</reference>
<evidence type="ECO:0000256" key="1">
    <source>
        <dbReference type="SAM" id="MobiDB-lite"/>
    </source>
</evidence>
<dbReference type="RefSeq" id="XP_022315674.1">
    <property type="nucleotide sequence ID" value="XM_022459966.1"/>
</dbReference>
<feature type="region of interest" description="Disordered" evidence="1">
    <location>
        <begin position="51"/>
        <end position="122"/>
    </location>
</feature>
<gene>
    <name evidence="3" type="primary">LOC111119616</name>
</gene>
<feature type="compositionally biased region" description="Basic and acidic residues" evidence="1">
    <location>
        <begin position="52"/>
        <end position="68"/>
    </location>
</feature>
<accession>A0A8B8CKF3</accession>
<dbReference type="Proteomes" id="UP000694844">
    <property type="component" value="Chromosome 2"/>
</dbReference>